<evidence type="ECO:0000313" key="2">
    <source>
        <dbReference type="Proteomes" id="UP001175000"/>
    </source>
</evidence>
<accession>A0AA40BU43</accession>
<keyword evidence="2" id="KW-1185">Reference proteome</keyword>
<dbReference type="EMBL" id="JAULSU010000006">
    <property type="protein sequence ID" value="KAK0613716.1"/>
    <property type="molecule type" value="Genomic_DNA"/>
</dbReference>
<comment type="caution">
    <text evidence="1">The sequence shown here is derived from an EMBL/GenBank/DDBJ whole genome shotgun (WGS) entry which is preliminary data.</text>
</comment>
<sequence>MNAPHAIALPNEILLAVIEAAYEPALVWEADEPADPDPANQYLVLKAICNLCLVSRWFRSAAQPIMYREFSLGYGQNWRPAPWGSWVGRWAALVTTLAARPDLAGQLRRAYIHRSLIDAVNEEEFATGVEHAKRALSITLPDDQLPWDKSELLHFLTLSLMPNLEHLAMQPPNGNADTLGMADWVTLDLGPKTGFRKLRSAEFISFGSSWSFHPVRSSSAGKWELPKLTLRREFSAPHVHTVVTGVKDLRIVEAHVSAETISELLGPLPGSQPFTADLNRFYFASTPEEDPFTFNRAIHFSSHQLISALSVHRGTLRHLHLDMSQVSNFFEDSEIITLEDLPVLETLAISPGCIDRSGNKPNEWLSRLLPPSLRRLSILRDWFLVPEPTLASLCDAIRSGRFPQLKEIRCSASTYKHYKSGIQRIPSKTLKHLERAFGEVGVKFGTISERNARWLQLRLDRIVEDLERGPPPSFEDEDDDI</sequence>
<dbReference type="AlphaFoldDB" id="A0AA40BU43"/>
<organism evidence="1 2">
    <name type="scientific">Immersiella caudata</name>
    <dbReference type="NCBI Taxonomy" id="314043"/>
    <lineage>
        <taxon>Eukaryota</taxon>
        <taxon>Fungi</taxon>
        <taxon>Dikarya</taxon>
        <taxon>Ascomycota</taxon>
        <taxon>Pezizomycotina</taxon>
        <taxon>Sordariomycetes</taxon>
        <taxon>Sordariomycetidae</taxon>
        <taxon>Sordariales</taxon>
        <taxon>Lasiosphaeriaceae</taxon>
        <taxon>Immersiella</taxon>
    </lineage>
</organism>
<evidence type="ECO:0000313" key="1">
    <source>
        <dbReference type="EMBL" id="KAK0613716.1"/>
    </source>
</evidence>
<proteinExistence type="predicted"/>
<evidence type="ECO:0008006" key="3">
    <source>
        <dbReference type="Google" id="ProtNLM"/>
    </source>
</evidence>
<reference evidence="1" key="1">
    <citation type="submission" date="2023-06" db="EMBL/GenBank/DDBJ databases">
        <title>Genome-scale phylogeny and comparative genomics of the fungal order Sordariales.</title>
        <authorList>
            <consortium name="Lawrence Berkeley National Laboratory"/>
            <person name="Hensen N."/>
            <person name="Bonometti L."/>
            <person name="Westerberg I."/>
            <person name="Brannstrom I.O."/>
            <person name="Guillou S."/>
            <person name="Cros-Aarteil S."/>
            <person name="Calhoun S."/>
            <person name="Haridas S."/>
            <person name="Kuo A."/>
            <person name="Mondo S."/>
            <person name="Pangilinan J."/>
            <person name="Riley R."/>
            <person name="Labutti K."/>
            <person name="Andreopoulos B."/>
            <person name="Lipzen A."/>
            <person name="Chen C."/>
            <person name="Yanf M."/>
            <person name="Daum C."/>
            <person name="Ng V."/>
            <person name="Clum A."/>
            <person name="Steindorff A."/>
            <person name="Ohm R."/>
            <person name="Martin F."/>
            <person name="Silar P."/>
            <person name="Natvig D."/>
            <person name="Lalanne C."/>
            <person name="Gautier V."/>
            <person name="Ament-Velasquez S.L."/>
            <person name="Kruys A."/>
            <person name="Hutchinson M.I."/>
            <person name="Powell A.J."/>
            <person name="Barry K."/>
            <person name="Miller A.N."/>
            <person name="Grigoriev I.V."/>
            <person name="Debuchy R."/>
            <person name="Gladieux P."/>
            <person name="Thoren M.H."/>
            <person name="Johannesson H."/>
        </authorList>
    </citation>
    <scope>NUCLEOTIDE SEQUENCE</scope>
    <source>
        <strain evidence="1">CBS 606.72</strain>
    </source>
</reference>
<gene>
    <name evidence="1" type="ORF">B0T14DRAFT_569731</name>
</gene>
<dbReference type="Proteomes" id="UP001175000">
    <property type="component" value="Unassembled WGS sequence"/>
</dbReference>
<protein>
    <recommendedName>
        <fullName evidence="3">F-box domain-containing protein</fullName>
    </recommendedName>
</protein>
<name>A0AA40BU43_9PEZI</name>